<name>A0A1I6T405_9RHOB</name>
<feature type="domain" description="Amine oxidase" evidence="1">
    <location>
        <begin position="30"/>
        <end position="292"/>
    </location>
</feature>
<organism evidence="2 3">
    <name type="scientific">Alloyangia pacifica</name>
    <dbReference type="NCBI Taxonomy" id="311180"/>
    <lineage>
        <taxon>Bacteria</taxon>
        <taxon>Pseudomonadati</taxon>
        <taxon>Pseudomonadota</taxon>
        <taxon>Alphaproteobacteria</taxon>
        <taxon>Rhodobacterales</taxon>
        <taxon>Roseobacteraceae</taxon>
        <taxon>Alloyangia</taxon>
    </lineage>
</organism>
<keyword evidence="3" id="KW-1185">Reference proteome</keyword>
<dbReference type="GO" id="GO:0016491">
    <property type="term" value="F:oxidoreductase activity"/>
    <property type="evidence" value="ECO:0007669"/>
    <property type="project" value="InterPro"/>
</dbReference>
<gene>
    <name evidence="2" type="ORF">SAMN04488050_105281</name>
</gene>
<dbReference type="PRINTS" id="PR00419">
    <property type="entry name" value="ADXRDTASE"/>
</dbReference>
<dbReference type="InterPro" id="IPR050464">
    <property type="entry name" value="Zeta_carotene_desat/Oxidored"/>
</dbReference>
<sequence length="461" mass="50871">MDAHSLNAQKLTAEIPPPTSARVLILGGGIAGLTAADTLARLGHDVTVIEESETCGGVHRSREIGPYTFDAGSIFYEDNARLFGLAPGLRELSPPVRRIQRRISPEATLLHYPFEPRDLMKWKKLLLLRGLADMGWSRMRGARDGTLETACRTRLGRSIFEGTGLRSYMERFNHVPPAEVDESFFFHRMKFVEQATRTDAILRSALRALRRKPFRKGPPVPLRVRPASGFQTLFEPIQANLEARAVKFVMSQKVTGISGTPGNFTVTTNGGIYLADTVISAIPLPTIYELLFGEDSGLLALDMLTLFVSGVDIPKEAGNVLFNFHAEGRWKRATLYSRIYPERETGGREYFSAEVTLPPGKAADPEEAFADLCRHMTELGLIRDAKLEGHELVRNAYPFYPPGTVGKLEKALARVSECGIISVGRQGRFEYLPTSSGVIRRVGEELERADISSSALEAPAA</sequence>
<dbReference type="Pfam" id="PF01593">
    <property type="entry name" value="Amino_oxidase"/>
    <property type="match status" value="1"/>
</dbReference>
<dbReference type="AlphaFoldDB" id="A0A1I6T405"/>
<dbReference type="InterPro" id="IPR036188">
    <property type="entry name" value="FAD/NAD-bd_sf"/>
</dbReference>
<accession>A0A1I6T405</accession>
<evidence type="ECO:0000313" key="2">
    <source>
        <dbReference type="EMBL" id="SFS83916.1"/>
    </source>
</evidence>
<proteinExistence type="predicted"/>
<dbReference type="RefSeq" id="WP_218124879.1">
    <property type="nucleotide sequence ID" value="NZ_FNCL01000005.1"/>
</dbReference>
<dbReference type="EMBL" id="FOZW01000005">
    <property type="protein sequence ID" value="SFS83916.1"/>
    <property type="molecule type" value="Genomic_DNA"/>
</dbReference>
<dbReference type="PANTHER" id="PTHR42923">
    <property type="entry name" value="PROTOPORPHYRINOGEN OXIDASE"/>
    <property type="match status" value="1"/>
</dbReference>
<evidence type="ECO:0000313" key="3">
    <source>
        <dbReference type="Proteomes" id="UP000199392"/>
    </source>
</evidence>
<evidence type="ECO:0000259" key="1">
    <source>
        <dbReference type="Pfam" id="PF01593"/>
    </source>
</evidence>
<reference evidence="3" key="1">
    <citation type="submission" date="2016-10" db="EMBL/GenBank/DDBJ databases">
        <authorList>
            <person name="Varghese N."/>
            <person name="Submissions S."/>
        </authorList>
    </citation>
    <scope>NUCLEOTIDE SEQUENCE [LARGE SCALE GENOMIC DNA]</scope>
    <source>
        <strain evidence="3">DSM 26894</strain>
    </source>
</reference>
<dbReference type="SUPFAM" id="SSF51905">
    <property type="entry name" value="FAD/NAD(P)-binding domain"/>
    <property type="match status" value="1"/>
</dbReference>
<protein>
    <submittedName>
        <fullName evidence="2">Protoporphyrinogen oxidase</fullName>
    </submittedName>
</protein>
<dbReference type="Gene3D" id="3.50.50.60">
    <property type="entry name" value="FAD/NAD(P)-binding domain"/>
    <property type="match status" value="1"/>
</dbReference>
<dbReference type="Proteomes" id="UP000199392">
    <property type="component" value="Unassembled WGS sequence"/>
</dbReference>
<dbReference type="STRING" id="311180.SAMN04488050_105281"/>
<dbReference type="InterPro" id="IPR002937">
    <property type="entry name" value="Amino_oxidase"/>
</dbReference>